<proteinExistence type="predicted"/>
<evidence type="ECO:0000313" key="1">
    <source>
        <dbReference type="EMBL" id="MCB5446444.1"/>
    </source>
</evidence>
<sequence length="294" mass="34914">MKYNPDTIDEFIQELCEFNHEVINEYIQLTDLELFFEQTEWYWNGVNNELKKKYFKEEYEIEIHKHWNIVKIIFNDDIDRLKEIHSYNGKILNEFISKLKKIGKVKIDEKEIHLKVNYLKASIYMKKNIYVYIDNEYSTSNKKEIDKLISGGIDRKKILVESDEYKSVISLLINNVKYNDLIFIPSILILKDINMLCEVLKVLNKGADIIIGEYVGISEAFKYNGKNFLNEISNIFNLNGVDDYLKGYNQCNNLENKNQIVKQEVIESDELEEDKKICNEIPNIRKYMKNIKSE</sequence>
<evidence type="ECO:0000313" key="2">
    <source>
        <dbReference type="Proteomes" id="UP001299409"/>
    </source>
</evidence>
<dbReference type="RefSeq" id="WP_226924312.1">
    <property type="nucleotide sequence ID" value="NZ_JAJBMB010000008.1"/>
</dbReference>
<accession>A0ABS8CY96</accession>
<name>A0ABS8CY96_9FIRM</name>
<dbReference type="EMBL" id="JAJBMB010000008">
    <property type="protein sequence ID" value="MCB5446444.1"/>
    <property type="molecule type" value="Genomic_DNA"/>
</dbReference>
<keyword evidence="2" id="KW-1185">Reference proteome</keyword>
<organism evidence="1 2">
    <name type="scientific">Intestinibacter bartlettii</name>
    <dbReference type="NCBI Taxonomy" id="261299"/>
    <lineage>
        <taxon>Bacteria</taxon>
        <taxon>Bacillati</taxon>
        <taxon>Bacillota</taxon>
        <taxon>Clostridia</taxon>
        <taxon>Peptostreptococcales</taxon>
        <taxon>Peptostreptococcaceae</taxon>
        <taxon>Intestinibacter</taxon>
    </lineage>
</organism>
<gene>
    <name evidence="1" type="ORF">LIP50_09550</name>
</gene>
<protein>
    <submittedName>
        <fullName evidence="1">Uncharacterized protein</fullName>
    </submittedName>
</protein>
<reference evidence="1 2" key="1">
    <citation type="submission" date="2021-10" db="EMBL/GenBank/DDBJ databases">
        <title>Collection of gut derived symbiotic bacterial strains cultured from healthy donors.</title>
        <authorList>
            <person name="Lin H."/>
            <person name="Littmann E."/>
            <person name="Claire K."/>
            <person name="Pamer E."/>
        </authorList>
    </citation>
    <scope>NUCLEOTIDE SEQUENCE [LARGE SCALE GENOMIC DNA]</scope>
    <source>
        <strain evidence="1 2">MSK.17.68</strain>
    </source>
</reference>
<dbReference type="Proteomes" id="UP001299409">
    <property type="component" value="Unassembled WGS sequence"/>
</dbReference>
<comment type="caution">
    <text evidence="1">The sequence shown here is derived from an EMBL/GenBank/DDBJ whole genome shotgun (WGS) entry which is preliminary data.</text>
</comment>